<organism evidence="1 2">
    <name type="scientific">Orbilia blumenaviensis</name>
    <dbReference type="NCBI Taxonomy" id="1796055"/>
    <lineage>
        <taxon>Eukaryota</taxon>
        <taxon>Fungi</taxon>
        <taxon>Dikarya</taxon>
        <taxon>Ascomycota</taxon>
        <taxon>Pezizomycotina</taxon>
        <taxon>Orbiliomycetes</taxon>
        <taxon>Orbiliales</taxon>
        <taxon>Orbiliaceae</taxon>
        <taxon>Orbilia</taxon>
    </lineage>
</organism>
<protein>
    <submittedName>
        <fullName evidence="1">Uncharacterized protein</fullName>
    </submittedName>
</protein>
<accession>A0AAV9UPL9</accession>
<dbReference type="Proteomes" id="UP001373714">
    <property type="component" value="Unassembled WGS sequence"/>
</dbReference>
<evidence type="ECO:0000313" key="1">
    <source>
        <dbReference type="EMBL" id="KAK6343773.1"/>
    </source>
</evidence>
<keyword evidence="2" id="KW-1185">Reference proteome</keyword>
<dbReference type="AlphaFoldDB" id="A0AAV9UPL9"/>
<proteinExistence type="predicted"/>
<name>A0AAV9UPL9_9PEZI</name>
<reference evidence="1 2" key="1">
    <citation type="submission" date="2019-10" db="EMBL/GenBank/DDBJ databases">
        <authorList>
            <person name="Palmer J.M."/>
        </authorList>
    </citation>
    <scope>NUCLEOTIDE SEQUENCE [LARGE SCALE GENOMIC DNA]</scope>
    <source>
        <strain evidence="1 2">TWF730</strain>
    </source>
</reference>
<dbReference type="EMBL" id="JAVHNS010000009">
    <property type="protein sequence ID" value="KAK6343773.1"/>
    <property type="molecule type" value="Genomic_DNA"/>
</dbReference>
<gene>
    <name evidence="1" type="ORF">TWF730_011360</name>
</gene>
<sequence>MFNYFCRSLVIYMGQVTFHFVWDTAILVATSDPSCSPTVDSTGRIVTLVTNLQINL</sequence>
<comment type="caution">
    <text evidence="1">The sequence shown here is derived from an EMBL/GenBank/DDBJ whole genome shotgun (WGS) entry which is preliminary data.</text>
</comment>
<evidence type="ECO:0000313" key="2">
    <source>
        <dbReference type="Proteomes" id="UP001373714"/>
    </source>
</evidence>